<dbReference type="EMBL" id="CACVBR010000003">
    <property type="protein sequence ID" value="CAA7194187.1"/>
    <property type="molecule type" value="Genomic_DNA"/>
</dbReference>
<evidence type="ECO:0000313" key="2">
    <source>
        <dbReference type="EMBL" id="CAA7194187.1"/>
    </source>
</evidence>
<sequence>MKKILPFLFLALATLFMYSCDNRDNTTYVGDGDTIAKMTDVTGTFTSANNYGFTQNINIQSTDVVLVYRRDVNLNNAWQLIPKTYFLSAGRELDYNALFSSQQVEVYIDPSFDLSTMTSTEANQFLNNQTFRIVLVPASQAKGTTSVDYNDYNAVIKYYNLDDSKVASKKFN</sequence>
<protein>
    <recommendedName>
        <fullName evidence="4">DUF1735 domain-containing protein</fullName>
    </recommendedName>
</protein>
<dbReference type="Proteomes" id="UP000445144">
    <property type="component" value="Unassembled WGS sequence"/>
</dbReference>
<gene>
    <name evidence="2" type="ORF">CHRY9293_00522</name>
</gene>
<reference evidence="2 3" key="1">
    <citation type="submission" date="2020-01" db="EMBL/GenBank/DDBJ databases">
        <authorList>
            <person name="Rodrigo-Torres L."/>
            <person name="Arahal R. D."/>
            <person name="Lucena T."/>
        </authorList>
    </citation>
    <scope>NUCLEOTIDE SEQUENCE [LARGE SCALE GENOMIC DNA]</scope>
    <source>
        <strain evidence="2 3">CECT 9293</strain>
    </source>
</reference>
<feature type="chain" id="PRO_5026980796" description="DUF1735 domain-containing protein" evidence="1">
    <location>
        <begin position="20"/>
        <end position="172"/>
    </location>
</feature>
<dbReference type="AlphaFoldDB" id="A0A6N4X098"/>
<organism evidence="2 3">
    <name type="scientific">Chryseobacterium potabilaquae</name>
    <dbReference type="NCBI Taxonomy" id="2675057"/>
    <lineage>
        <taxon>Bacteria</taxon>
        <taxon>Pseudomonadati</taxon>
        <taxon>Bacteroidota</taxon>
        <taxon>Flavobacteriia</taxon>
        <taxon>Flavobacteriales</taxon>
        <taxon>Weeksellaceae</taxon>
        <taxon>Chryseobacterium group</taxon>
        <taxon>Chryseobacterium</taxon>
    </lineage>
</organism>
<dbReference type="PROSITE" id="PS51257">
    <property type="entry name" value="PROKAR_LIPOPROTEIN"/>
    <property type="match status" value="1"/>
</dbReference>
<keyword evidence="1" id="KW-0732">Signal</keyword>
<feature type="signal peptide" evidence="1">
    <location>
        <begin position="1"/>
        <end position="19"/>
    </location>
</feature>
<evidence type="ECO:0000313" key="3">
    <source>
        <dbReference type="Proteomes" id="UP000445144"/>
    </source>
</evidence>
<proteinExistence type="predicted"/>
<accession>A0A6N4X098</accession>
<evidence type="ECO:0000256" key="1">
    <source>
        <dbReference type="SAM" id="SignalP"/>
    </source>
</evidence>
<keyword evidence="3" id="KW-1185">Reference proteome</keyword>
<name>A0A6N4X098_9FLAO</name>
<evidence type="ECO:0008006" key="4">
    <source>
        <dbReference type="Google" id="ProtNLM"/>
    </source>
</evidence>
<dbReference type="RefSeq" id="WP_162031476.1">
    <property type="nucleotide sequence ID" value="NZ_CACVBR010000003.1"/>
</dbReference>